<keyword evidence="2" id="KW-0472">Membrane</keyword>
<keyword evidence="4" id="KW-1185">Reference proteome</keyword>
<proteinExistence type="predicted"/>
<reference evidence="3 4" key="1">
    <citation type="submission" date="2014-09" db="EMBL/GenBank/DDBJ databases">
        <title>Genome sequencing of Methyloceanibacter caenitepidi Gela4.</title>
        <authorList>
            <person name="Takeuchi M."/>
            <person name="Susumu S."/>
            <person name="Kamagata Y."/>
            <person name="Oshima K."/>
            <person name="Hattori M."/>
            <person name="Iwasaki W."/>
        </authorList>
    </citation>
    <scope>NUCLEOTIDE SEQUENCE [LARGE SCALE GENOMIC DNA]</scope>
    <source>
        <strain evidence="3 4">Gela4</strain>
    </source>
</reference>
<organism evidence="3 4">
    <name type="scientific">Methyloceanibacter caenitepidi</name>
    <dbReference type="NCBI Taxonomy" id="1384459"/>
    <lineage>
        <taxon>Bacteria</taxon>
        <taxon>Pseudomonadati</taxon>
        <taxon>Pseudomonadota</taxon>
        <taxon>Alphaproteobacteria</taxon>
        <taxon>Hyphomicrobiales</taxon>
        <taxon>Hyphomicrobiaceae</taxon>
        <taxon>Methyloceanibacter</taxon>
    </lineage>
</organism>
<feature type="region of interest" description="Disordered" evidence="1">
    <location>
        <begin position="1"/>
        <end position="34"/>
    </location>
</feature>
<feature type="compositionally biased region" description="Basic and acidic residues" evidence="1">
    <location>
        <begin position="80"/>
        <end position="112"/>
    </location>
</feature>
<dbReference type="AlphaFoldDB" id="A0A0A8K5J4"/>
<gene>
    <name evidence="3" type="ORF">GL4_2746</name>
</gene>
<evidence type="ECO:0000256" key="1">
    <source>
        <dbReference type="SAM" id="MobiDB-lite"/>
    </source>
</evidence>
<feature type="compositionally biased region" description="Basic and acidic residues" evidence="1">
    <location>
        <begin position="49"/>
        <end position="59"/>
    </location>
</feature>
<dbReference type="EMBL" id="AP014648">
    <property type="protein sequence ID" value="BAQ18180.1"/>
    <property type="molecule type" value="Genomic_DNA"/>
</dbReference>
<dbReference type="HOGENOM" id="CLU_959114_0_0_5"/>
<sequence length="290" mass="32021">MQRSQADNDPLDIPDVVRGPSPADEADGLARQEPWSLTAQLRRAVEQVEVHAEPEHLSEAENATVSENAPEAGAAPGLTHRFEDVPESKCGAKDTKTEKDHTAMDHSAKAIDHPAASRSLRDAIRKARLEEAERLDEAADQRDGELARLDLLNAELEAVFAEIPNHDDRFNLALVPSRPARLWIDLFTYVTVEEGANAYLFMRNSENGRRTLFRSTNVAETADRITDYVAAQIVQRERLEAGLTHPGGPSRFVPEEDRPRVNTRMVIMSFIVGLLTGAVGLFAAVWLSAT</sequence>
<dbReference type="Proteomes" id="UP000031643">
    <property type="component" value="Chromosome"/>
</dbReference>
<protein>
    <submittedName>
        <fullName evidence="3">Uncharacterized protein</fullName>
    </submittedName>
</protein>
<dbReference type="KEGG" id="mcg:GL4_2746"/>
<feature type="transmembrane region" description="Helical" evidence="2">
    <location>
        <begin position="266"/>
        <end position="289"/>
    </location>
</feature>
<evidence type="ECO:0000313" key="3">
    <source>
        <dbReference type="EMBL" id="BAQ18180.1"/>
    </source>
</evidence>
<keyword evidence="2" id="KW-1133">Transmembrane helix</keyword>
<name>A0A0A8K5J4_9HYPH</name>
<feature type="region of interest" description="Disordered" evidence="1">
    <location>
        <begin position="49"/>
        <end position="117"/>
    </location>
</feature>
<dbReference type="STRING" id="1384459.GL4_2746"/>
<evidence type="ECO:0000313" key="4">
    <source>
        <dbReference type="Proteomes" id="UP000031643"/>
    </source>
</evidence>
<accession>A0A0A8K5J4</accession>
<keyword evidence="2" id="KW-0812">Transmembrane</keyword>
<evidence type="ECO:0000256" key="2">
    <source>
        <dbReference type="SAM" id="Phobius"/>
    </source>
</evidence>